<keyword evidence="1" id="KW-0732">Signal</keyword>
<dbReference type="GO" id="GO:0016491">
    <property type="term" value="F:oxidoreductase activity"/>
    <property type="evidence" value="ECO:0007669"/>
    <property type="project" value="InterPro"/>
</dbReference>
<proteinExistence type="predicted"/>
<feature type="chain" id="PRO_5018255296" evidence="1">
    <location>
        <begin position="21"/>
        <end position="333"/>
    </location>
</feature>
<evidence type="ECO:0000259" key="2">
    <source>
        <dbReference type="PROSITE" id="PS51352"/>
    </source>
</evidence>
<dbReference type="Proteomes" id="UP000279562">
    <property type="component" value="Unassembled WGS sequence"/>
</dbReference>
<dbReference type="InterPro" id="IPR036249">
    <property type="entry name" value="Thioredoxin-like_sf"/>
</dbReference>
<reference evidence="3 4" key="1">
    <citation type="submission" date="2018-11" db="EMBL/GenBank/DDBJ databases">
        <title>Genomes From Bacteria Associated with the Canine Oral Cavity: a Test Case for Automated Genome-Based Taxonomic Assignment.</title>
        <authorList>
            <person name="Coil D.A."/>
            <person name="Jospin G."/>
            <person name="Darling A.E."/>
            <person name="Wallis C."/>
            <person name="Davis I.J."/>
            <person name="Harris S."/>
            <person name="Eisen J.A."/>
            <person name="Holcombe L.J."/>
            <person name="O'Flynn C."/>
        </authorList>
    </citation>
    <scope>NUCLEOTIDE SEQUENCE [LARGE SCALE GENOMIC DNA]</scope>
    <source>
        <strain evidence="3 4">OH1047_COT-310</strain>
    </source>
</reference>
<dbReference type="PANTHER" id="PTHR42852">
    <property type="entry name" value="THIOL:DISULFIDE INTERCHANGE PROTEIN DSBE"/>
    <property type="match status" value="1"/>
</dbReference>
<dbReference type="Gene3D" id="3.40.30.10">
    <property type="entry name" value="Glutaredoxin"/>
    <property type="match status" value="1"/>
</dbReference>
<dbReference type="InterPro" id="IPR013766">
    <property type="entry name" value="Thioredoxin_domain"/>
</dbReference>
<dbReference type="PANTHER" id="PTHR42852:SF17">
    <property type="entry name" value="THIOREDOXIN-LIKE PROTEIN HI_1115"/>
    <property type="match status" value="1"/>
</dbReference>
<dbReference type="AlphaFoldDB" id="A0A3P1ZUZ9"/>
<protein>
    <submittedName>
        <fullName evidence="3">TlpA family protein disulfide reductase</fullName>
    </submittedName>
</protein>
<dbReference type="SUPFAM" id="SSF52833">
    <property type="entry name" value="Thioredoxin-like"/>
    <property type="match status" value="1"/>
</dbReference>
<comment type="caution">
    <text evidence="3">The sequence shown here is derived from an EMBL/GenBank/DDBJ whole genome shotgun (WGS) entry which is preliminary data.</text>
</comment>
<dbReference type="CDD" id="cd02966">
    <property type="entry name" value="TlpA_like_family"/>
    <property type="match status" value="1"/>
</dbReference>
<feature type="domain" description="Thioredoxin" evidence="2">
    <location>
        <begin position="196"/>
        <end position="332"/>
    </location>
</feature>
<sequence>MKRKLLFLFMLCGLCIPVLAQFPQGVIFMIDGKFYDKMPASFNMDWITGMDKTVDEDGNVFCKLYLREGARLDSVDVYKAIPEDKIPHLQEIRKRLETKVVVVSKPKNAIVLLNGVFFSEMPPRIQYEIMDVHFYKDTNGCTIPFYYWNGELEEEDMKYALPSVRVEGAEEMLALYRTPDLRKMRIQMRKPKELLLKVGDELGHFNVQDVSGRQWTQQETLGRPLVLNFWYTGCGPCILEMPELSTWLDICPEANYFAVTWNTAEQIRKIVANKHFLFTQIADDKVLWKRFGVEQTPTTVLIDKKGVVRKIEIGTNERKRKDLLECLKDLEKE</sequence>
<dbReference type="PROSITE" id="PS51352">
    <property type="entry name" value="THIOREDOXIN_2"/>
    <property type="match status" value="1"/>
</dbReference>
<accession>A0A3P1ZUZ9</accession>
<dbReference type="RefSeq" id="WP_125240167.1">
    <property type="nucleotide sequence ID" value="NZ_JBGXLZ010000085.1"/>
</dbReference>
<gene>
    <name evidence="3" type="ORF">EII33_13655</name>
</gene>
<dbReference type="InterPro" id="IPR000866">
    <property type="entry name" value="AhpC/TSA"/>
</dbReference>
<organism evidence="3 4">
    <name type="scientific">Prevotella heparinolytica</name>
    <dbReference type="NCBI Taxonomy" id="28113"/>
    <lineage>
        <taxon>Bacteria</taxon>
        <taxon>Pseudomonadati</taxon>
        <taxon>Bacteroidota</taxon>
        <taxon>Bacteroidia</taxon>
        <taxon>Bacteroidales</taxon>
        <taxon>Bacteroidaceae</taxon>
        <taxon>Bacteroides</taxon>
    </lineage>
</organism>
<evidence type="ECO:0000313" key="3">
    <source>
        <dbReference type="EMBL" id="RRD86962.1"/>
    </source>
</evidence>
<dbReference type="InterPro" id="IPR050553">
    <property type="entry name" value="Thioredoxin_ResA/DsbE_sf"/>
</dbReference>
<dbReference type="Pfam" id="PF00578">
    <property type="entry name" value="AhpC-TSA"/>
    <property type="match status" value="1"/>
</dbReference>
<dbReference type="EMBL" id="RQYF01000122">
    <property type="protein sequence ID" value="RRD86962.1"/>
    <property type="molecule type" value="Genomic_DNA"/>
</dbReference>
<keyword evidence="4" id="KW-1185">Reference proteome</keyword>
<dbReference type="GO" id="GO:0016209">
    <property type="term" value="F:antioxidant activity"/>
    <property type="evidence" value="ECO:0007669"/>
    <property type="project" value="InterPro"/>
</dbReference>
<name>A0A3P1ZUZ9_9BACE</name>
<evidence type="ECO:0000256" key="1">
    <source>
        <dbReference type="SAM" id="SignalP"/>
    </source>
</evidence>
<feature type="signal peptide" evidence="1">
    <location>
        <begin position="1"/>
        <end position="20"/>
    </location>
</feature>
<evidence type="ECO:0000313" key="4">
    <source>
        <dbReference type="Proteomes" id="UP000279562"/>
    </source>
</evidence>